<dbReference type="AlphaFoldDB" id="A0AAV9P7T0"/>
<dbReference type="GO" id="GO:0046872">
    <property type="term" value="F:metal ion binding"/>
    <property type="evidence" value="ECO:0007669"/>
    <property type="project" value="UniProtKB-KW"/>
</dbReference>
<dbReference type="PANTHER" id="PTHR42909">
    <property type="entry name" value="ZGC:136858"/>
    <property type="match status" value="1"/>
</dbReference>
<accession>A0AAV9P7T0</accession>
<keyword evidence="5" id="KW-0326">Glycosidase</keyword>
<dbReference type="CDD" id="cd01941">
    <property type="entry name" value="YeiC_kinase_like"/>
    <property type="match status" value="1"/>
</dbReference>
<evidence type="ECO:0000313" key="8">
    <source>
        <dbReference type="EMBL" id="KAK5169094.1"/>
    </source>
</evidence>
<feature type="region of interest" description="Disordered" evidence="6">
    <location>
        <begin position="378"/>
        <end position="414"/>
    </location>
</feature>
<name>A0AAV9P7T0_9PEZI</name>
<dbReference type="Proteomes" id="UP001337655">
    <property type="component" value="Unassembled WGS sequence"/>
</dbReference>
<dbReference type="Pfam" id="PF04227">
    <property type="entry name" value="Indigoidine_A"/>
    <property type="match status" value="1"/>
</dbReference>
<organism evidence="8 9">
    <name type="scientific">Saxophila tyrrhenica</name>
    <dbReference type="NCBI Taxonomy" id="1690608"/>
    <lineage>
        <taxon>Eukaryota</taxon>
        <taxon>Fungi</taxon>
        <taxon>Dikarya</taxon>
        <taxon>Ascomycota</taxon>
        <taxon>Pezizomycotina</taxon>
        <taxon>Dothideomycetes</taxon>
        <taxon>Dothideomycetidae</taxon>
        <taxon>Mycosphaerellales</taxon>
        <taxon>Extremaceae</taxon>
        <taxon>Saxophila</taxon>
    </lineage>
</organism>
<dbReference type="GO" id="GO:0005737">
    <property type="term" value="C:cytoplasm"/>
    <property type="evidence" value="ECO:0007669"/>
    <property type="project" value="TreeGrafter"/>
</dbReference>
<dbReference type="PANTHER" id="PTHR42909:SF1">
    <property type="entry name" value="CARBOHYDRATE KINASE PFKB DOMAIN-CONTAINING PROTEIN"/>
    <property type="match status" value="1"/>
</dbReference>
<dbReference type="GO" id="GO:0016798">
    <property type="term" value="F:hydrolase activity, acting on glycosyl bonds"/>
    <property type="evidence" value="ECO:0007669"/>
    <property type="project" value="UniProtKB-KW"/>
</dbReference>
<keyword evidence="9" id="KW-1185">Reference proteome</keyword>
<dbReference type="InterPro" id="IPR022830">
    <property type="entry name" value="Indigdn_synthA-like"/>
</dbReference>
<evidence type="ECO:0000256" key="4">
    <source>
        <dbReference type="ARBA" id="ARBA00023239"/>
    </source>
</evidence>
<evidence type="ECO:0000256" key="2">
    <source>
        <dbReference type="ARBA" id="ARBA00022801"/>
    </source>
</evidence>
<evidence type="ECO:0000313" key="9">
    <source>
        <dbReference type="Proteomes" id="UP001337655"/>
    </source>
</evidence>
<dbReference type="EMBL" id="JAVRRT010000009">
    <property type="protein sequence ID" value="KAK5169094.1"/>
    <property type="molecule type" value="Genomic_DNA"/>
</dbReference>
<keyword evidence="2" id="KW-0378">Hydrolase</keyword>
<evidence type="ECO:0000256" key="5">
    <source>
        <dbReference type="ARBA" id="ARBA00023295"/>
    </source>
</evidence>
<dbReference type="InterPro" id="IPR007342">
    <property type="entry name" value="PsuG"/>
</dbReference>
<comment type="caution">
    <text evidence="8">The sequence shown here is derived from an EMBL/GenBank/DDBJ whole genome shotgun (WGS) entry which is preliminary data.</text>
</comment>
<keyword evidence="1" id="KW-0479">Metal-binding</keyword>
<evidence type="ECO:0000256" key="6">
    <source>
        <dbReference type="SAM" id="MobiDB-lite"/>
    </source>
</evidence>
<reference evidence="8 9" key="1">
    <citation type="submission" date="2023-08" db="EMBL/GenBank/DDBJ databases">
        <title>Black Yeasts Isolated from many extreme environments.</title>
        <authorList>
            <person name="Coleine C."/>
            <person name="Stajich J.E."/>
            <person name="Selbmann L."/>
        </authorList>
    </citation>
    <scope>NUCLEOTIDE SEQUENCE [LARGE SCALE GENOMIC DNA]</scope>
    <source>
        <strain evidence="8 9">CCFEE 5935</strain>
    </source>
</reference>
<dbReference type="InterPro" id="IPR011611">
    <property type="entry name" value="PfkB_dom"/>
</dbReference>
<protein>
    <recommendedName>
        <fullName evidence="7">Carbohydrate kinase PfkB domain-containing protein</fullName>
    </recommendedName>
</protein>
<dbReference type="Gene3D" id="3.40.1190.20">
    <property type="match status" value="1"/>
</dbReference>
<evidence type="ECO:0000256" key="3">
    <source>
        <dbReference type="ARBA" id="ARBA00023211"/>
    </source>
</evidence>
<dbReference type="HAMAP" id="MF_01876">
    <property type="entry name" value="PsiMP_glycosidase"/>
    <property type="match status" value="1"/>
</dbReference>
<keyword evidence="3" id="KW-0464">Manganese</keyword>
<dbReference type="GeneID" id="89927743"/>
<dbReference type="RefSeq" id="XP_064658560.1">
    <property type="nucleotide sequence ID" value="XM_064803645.1"/>
</dbReference>
<proteinExistence type="inferred from homology"/>
<evidence type="ECO:0000259" key="7">
    <source>
        <dbReference type="Pfam" id="PF00294"/>
    </source>
</evidence>
<feature type="compositionally biased region" description="Polar residues" evidence="6">
    <location>
        <begin position="391"/>
        <end position="414"/>
    </location>
</feature>
<dbReference type="GO" id="GO:0004730">
    <property type="term" value="F:pseudouridylate synthase activity"/>
    <property type="evidence" value="ECO:0007669"/>
    <property type="project" value="InterPro"/>
</dbReference>
<sequence length="825" mass="86957">MLRTTWLPSSRCLRLTGRTRNCLGNVDARGITTNSRVFQVSDEVRQAVSDRRPIVALETTIYTHGFPYPDNLALSSHLESLVRKHGGVPATIGILNGVARVGMSEREIDQLVASAHDPNMLKISRRDFGFALGSKDPYGKAFNGGTTIAGTMVLAHMAGIKVFATGGLGGVHRGGETTMDISADLTELGRTPVAVISSGCKAFLDLPRTLEYLETQGVAVGTFADGREGDVDFPAFWTRESGVPSPKVIRDEQEAAEILHAHGLLGLQSGLHFANPIPEKHSLSKDVMEAAIHEALDSAKLAGSVGAAATPYILNKIKEVTGENSVTANKALVEGNVIRGTKVAAALTKLEADEETRPKGSNQVEDASRVVVGPGATNFTSSGVSKGVSPATANAQPSTPHKTSNSTANVTPDSQPNVFVAGSLAIDLSCDYAIKPGGLATGDSTLRPAAHTSNPAEITQSLGGVGGNVARAAQLMGAGVQLCSAVGDDLAGKAALQGLSETGMSTQCVQTLPAESGTRTAQYVAVNDSNRDLVIGMADMSILDSADSASTIDNTLEHHWLPELKRNKPGHLVLDANWSPPHLYRWLEAGREIGAHISHEPVSTAKSTRLFSIPKPTNSQDQPLPVFPSPLVDLATPNTHELTSLYNHARSAGLFDRADWWTIVDSMGLPSTGSRVQLSLLTTPALVDEGIPQQTLQLLPFIPSICTKLGSQGVLLTQLLPADDERLTSGEYNPFILSRCANGTEESVGVGGVYMRLFPAAEEVKAEDVVSVNGVGDTFLGALVAGMARKGKEARVEEFVEVAQRAAVETLRSGESVSPGLRGLV</sequence>
<keyword evidence="4" id="KW-0456">Lyase</keyword>
<evidence type="ECO:0000256" key="1">
    <source>
        <dbReference type="ARBA" id="ARBA00022723"/>
    </source>
</evidence>
<dbReference type="SUPFAM" id="SSF53613">
    <property type="entry name" value="Ribokinase-like"/>
    <property type="match status" value="1"/>
</dbReference>
<dbReference type="InterPro" id="IPR029056">
    <property type="entry name" value="Ribokinase-like"/>
</dbReference>
<feature type="domain" description="Carbohydrate kinase PfkB" evidence="7">
    <location>
        <begin position="449"/>
        <end position="542"/>
    </location>
</feature>
<dbReference type="Pfam" id="PF00294">
    <property type="entry name" value="PfkB"/>
    <property type="match status" value="1"/>
</dbReference>
<dbReference type="Gene3D" id="3.40.1790.10">
    <property type="entry name" value="Indigoidine synthase domain"/>
    <property type="match status" value="1"/>
</dbReference>
<gene>
    <name evidence="8" type="ORF">LTR77_006403</name>
</gene>
<dbReference type="SUPFAM" id="SSF110581">
    <property type="entry name" value="Indigoidine synthase A-like"/>
    <property type="match status" value="1"/>
</dbReference>